<dbReference type="Gene3D" id="3.80.10.10">
    <property type="entry name" value="Ribonuclease Inhibitor"/>
    <property type="match status" value="1"/>
</dbReference>
<dbReference type="Proteomes" id="UP001295444">
    <property type="component" value="Chromosome 05"/>
</dbReference>
<feature type="region of interest" description="Disordered" evidence="1">
    <location>
        <begin position="1"/>
        <end position="23"/>
    </location>
</feature>
<protein>
    <submittedName>
        <fullName evidence="3">F-box LRR-repeat 17</fullName>
    </submittedName>
</protein>
<dbReference type="PANTHER" id="PTHR20933">
    <property type="entry name" value="F-BOX ONLY PROTEIN 33"/>
    <property type="match status" value="1"/>
</dbReference>
<feature type="region of interest" description="Disordered" evidence="1">
    <location>
        <begin position="97"/>
        <end position="161"/>
    </location>
</feature>
<proteinExistence type="predicted"/>
<feature type="domain" description="F-box" evidence="2">
    <location>
        <begin position="358"/>
        <end position="405"/>
    </location>
</feature>
<dbReference type="GO" id="GO:0031398">
    <property type="term" value="P:positive regulation of protein ubiquitination"/>
    <property type="evidence" value="ECO:0007669"/>
    <property type="project" value="TreeGrafter"/>
</dbReference>
<dbReference type="Pfam" id="PF12937">
    <property type="entry name" value="F-box-like"/>
    <property type="match status" value="1"/>
</dbReference>
<reference evidence="3" key="1">
    <citation type="submission" date="2022-03" db="EMBL/GenBank/DDBJ databases">
        <authorList>
            <person name="Alioto T."/>
            <person name="Alioto T."/>
            <person name="Gomez Garrido J."/>
        </authorList>
    </citation>
    <scope>NUCLEOTIDE SEQUENCE</scope>
</reference>
<evidence type="ECO:0000256" key="1">
    <source>
        <dbReference type="SAM" id="MobiDB-lite"/>
    </source>
</evidence>
<dbReference type="SUPFAM" id="SSF81383">
    <property type="entry name" value="F-box domain"/>
    <property type="match status" value="1"/>
</dbReference>
<evidence type="ECO:0000313" key="4">
    <source>
        <dbReference type="Proteomes" id="UP001295444"/>
    </source>
</evidence>
<dbReference type="InterPro" id="IPR036047">
    <property type="entry name" value="F-box-like_dom_sf"/>
</dbReference>
<organism evidence="3 4">
    <name type="scientific">Pelobates cultripes</name>
    <name type="common">Western spadefoot toad</name>
    <dbReference type="NCBI Taxonomy" id="61616"/>
    <lineage>
        <taxon>Eukaryota</taxon>
        <taxon>Metazoa</taxon>
        <taxon>Chordata</taxon>
        <taxon>Craniata</taxon>
        <taxon>Vertebrata</taxon>
        <taxon>Euteleostomi</taxon>
        <taxon>Amphibia</taxon>
        <taxon>Batrachia</taxon>
        <taxon>Anura</taxon>
        <taxon>Pelobatoidea</taxon>
        <taxon>Pelobatidae</taxon>
        <taxon>Pelobates</taxon>
    </lineage>
</organism>
<dbReference type="EMBL" id="OW240916">
    <property type="protein sequence ID" value="CAH2297154.1"/>
    <property type="molecule type" value="Genomic_DNA"/>
</dbReference>
<dbReference type="PROSITE" id="PS50181">
    <property type="entry name" value="FBOX"/>
    <property type="match status" value="1"/>
</dbReference>
<dbReference type="InterPro" id="IPR032675">
    <property type="entry name" value="LRR_dom_sf"/>
</dbReference>
<dbReference type="FunFam" id="1.20.1280.50:FF:000038">
    <property type="entry name" value="F-box/LRR-repeat protein 17 isoform X3"/>
    <property type="match status" value="1"/>
</dbReference>
<name>A0AAD1SDN3_PELCU</name>
<keyword evidence="4" id="KW-1185">Reference proteome</keyword>
<dbReference type="AlphaFoldDB" id="A0AAD1SDN3"/>
<dbReference type="InterPro" id="IPR001810">
    <property type="entry name" value="F-box_dom"/>
</dbReference>
<dbReference type="SMART" id="SM00256">
    <property type="entry name" value="FBOX"/>
    <property type="match status" value="1"/>
</dbReference>
<dbReference type="CDD" id="cd22092">
    <property type="entry name" value="F-box_FBXO13"/>
    <property type="match status" value="1"/>
</dbReference>
<sequence>MGGGLCRQRSAHTPESRGKQQRPARDCFLRGPCMLCFIVQHSQRDPRAPCRPRAPSPASPELPAARLLLPGLLCPGLLRGPGLLCPVSPPQADMVCKRKNSGDGPQRPCKLPRSATSEEPPGVLRAEGQDGGVPAATARDGSQDEDCPAAQPQNAGTSAGLLPREHGATAVRSQEDGALAVRSQEDGALAVRSQEDGALAVRSQEDGALAVRSQEDGALAVRSQEDGALAVRSQEEGALAVRSQEDGALAVRSQEDGALAVRSQEDGALAVRSQEDGALAVRSQDEDSLAVPYQTCDPSAVLSTLQSQDISPYTVEPQCRRVLTTQSQENCTSGPELKPQDSCIPEPKPKTQEEETDQFHIHQLPSSILLKIFSNLSLIERCLSASLVCKYWRDLCLDFQFWRQLDLSGRQQVLKIIIANLSDIETNQREYEDKLSKDSHFELFL</sequence>
<dbReference type="Gene3D" id="2.80.10.50">
    <property type="match status" value="1"/>
</dbReference>
<feature type="region of interest" description="Disordered" evidence="1">
    <location>
        <begin position="330"/>
        <end position="354"/>
    </location>
</feature>
<dbReference type="PANTHER" id="PTHR20933:SF4">
    <property type="entry name" value="F-BOX INVOLVED IN POLYQ PATHOGENESIS, ISOFORM A"/>
    <property type="match status" value="1"/>
</dbReference>
<accession>A0AAD1SDN3</accession>
<gene>
    <name evidence="3" type="ORF">PECUL_23A012210</name>
</gene>
<feature type="compositionally biased region" description="Basic and acidic residues" evidence="1">
    <location>
        <begin position="12"/>
        <end position="23"/>
    </location>
</feature>
<evidence type="ECO:0000259" key="2">
    <source>
        <dbReference type="PROSITE" id="PS50181"/>
    </source>
</evidence>
<evidence type="ECO:0000313" key="3">
    <source>
        <dbReference type="EMBL" id="CAH2297154.1"/>
    </source>
</evidence>